<accession>A0A8S1CIA9</accession>
<keyword evidence="14" id="KW-1185">Reference proteome</keyword>
<dbReference type="PANTHER" id="PTHR22950:SF458">
    <property type="entry name" value="SODIUM-COUPLED NEUTRAL AMINO ACID TRANSPORTER 11-RELATED"/>
    <property type="match status" value="1"/>
</dbReference>
<comment type="subcellular location">
    <subcellularLocation>
        <location evidence="1">Membrane</location>
        <topology evidence="1">Multi-pass membrane protein</topology>
    </subcellularLocation>
</comment>
<feature type="transmembrane region" description="Helical" evidence="11">
    <location>
        <begin position="201"/>
        <end position="220"/>
    </location>
</feature>
<feature type="transmembrane region" description="Helical" evidence="11">
    <location>
        <begin position="273"/>
        <end position="297"/>
    </location>
</feature>
<evidence type="ECO:0000256" key="8">
    <source>
        <dbReference type="ARBA" id="ARBA00037101"/>
    </source>
</evidence>
<evidence type="ECO:0000256" key="3">
    <source>
        <dbReference type="ARBA" id="ARBA00022448"/>
    </source>
</evidence>
<dbReference type="GO" id="GO:0016020">
    <property type="term" value="C:membrane"/>
    <property type="evidence" value="ECO:0007669"/>
    <property type="project" value="UniProtKB-SubCell"/>
</dbReference>
<evidence type="ECO:0000256" key="2">
    <source>
        <dbReference type="ARBA" id="ARBA00008066"/>
    </source>
</evidence>
<feature type="transmembrane region" description="Helical" evidence="11">
    <location>
        <begin position="387"/>
        <end position="405"/>
    </location>
</feature>
<keyword evidence="3" id="KW-0813">Transport</keyword>
<evidence type="ECO:0000256" key="4">
    <source>
        <dbReference type="ARBA" id="ARBA00022692"/>
    </source>
</evidence>
<feature type="transmembrane region" description="Helical" evidence="11">
    <location>
        <begin position="358"/>
        <end position="381"/>
    </location>
</feature>
<dbReference type="PANTHER" id="PTHR22950">
    <property type="entry name" value="AMINO ACID TRANSPORTER"/>
    <property type="match status" value="1"/>
</dbReference>
<evidence type="ECO:0000256" key="1">
    <source>
        <dbReference type="ARBA" id="ARBA00004141"/>
    </source>
</evidence>
<feature type="domain" description="Amino acid transporter transmembrane" evidence="12">
    <location>
        <begin position="51"/>
        <end position="437"/>
    </location>
</feature>
<sequence>MVTQAATETTPLKTKTVGQATFIQQSPAASEGSASDTKQLIEQDDGAVFKSGIASASFNYINSIIGSGVIGMAYALKEAGFGFGLILLLVVAVITDYSLVLMVRSGHLCGAFSYQGIMHAAFGRPGYILLSTLQFFYPFIAMVSYNIVVGDTVTKVLIRVFDMSHNSALTHRELVTLVATLLVTLPLCLQRDVARLSRVSFMSLVFVGLILAAIIARAPYMEPLVPPVADGWRFAKGDVVQAVGIMAFAFMCHHNTFLIYHSMEDASQRRWDTVTHISVGVSALISFAFGAIGYATFTDWAQGDLLENYCWSDDLMNGARVLFSATILLTYPFECFVAREVLKNTVLCGRPDTTAMHVSISLLLVLVTLLLSMVTDCLGIVLELNGILAAVPLAYLLPAMCYCKLEQGSLFSKKKFPALLTALFGAVVAIMGTTMLIVNFETASECSHGVSMSYCRDLDNTTMVEPK</sequence>
<evidence type="ECO:0000313" key="13">
    <source>
        <dbReference type="EMBL" id="CAB3369079.1"/>
    </source>
</evidence>
<name>A0A8S1CIA9_9INSE</name>
<dbReference type="EMBL" id="CADEPI010000042">
    <property type="protein sequence ID" value="CAB3369079.1"/>
    <property type="molecule type" value="Genomic_DNA"/>
</dbReference>
<evidence type="ECO:0000313" key="14">
    <source>
        <dbReference type="Proteomes" id="UP000494165"/>
    </source>
</evidence>
<dbReference type="InterPro" id="IPR013057">
    <property type="entry name" value="AA_transpt_TM"/>
</dbReference>
<protein>
    <recommendedName>
        <fullName evidence="9">Putative sodium-coupled neutral amino acid transporter 11</fullName>
    </recommendedName>
    <alternativeName>
        <fullName evidence="10">Solute carrier family 38 member 11</fullName>
    </alternativeName>
</protein>
<evidence type="ECO:0000256" key="7">
    <source>
        <dbReference type="ARBA" id="ARBA00023136"/>
    </source>
</evidence>
<evidence type="ECO:0000256" key="5">
    <source>
        <dbReference type="ARBA" id="ARBA00022970"/>
    </source>
</evidence>
<feature type="transmembrane region" description="Helical" evidence="11">
    <location>
        <begin position="82"/>
        <end position="103"/>
    </location>
</feature>
<keyword evidence="5" id="KW-0029">Amino-acid transport</keyword>
<evidence type="ECO:0000259" key="12">
    <source>
        <dbReference type="Pfam" id="PF01490"/>
    </source>
</evidence>
<feature type="transmembrane region" description="Helical" evidence="11">
    <location>
        <begin position="417"/>
        <end position="438"/>
    </location>
</feature>
<comment type="function">
    <text evidence="8">Putative sodium-dependent amino acid/proton antiporter.</text>
</comment>
<keyword evidence="6 11" id="KW-1133">Transmembrane helix</keyword>
<organism evidence="13 14">
    <name type="scientific">Cloeon dipterum</name>
    <dbReference type="NCBI Taxonomy" id="197152"/>
    <lineage>
        <taxon>Eukaryota</taxon>
        <taxon>Metazoa</taxon>
        <taxon>Ecdysozoa</taxon>
        <taxon>Arthropoda</taxon>
        <taxon>Hexapoda</taxon>
        <taxon>Insecta</taxon>
        <taxon>Pterygota</taxon>
        <taxon>Palaeoptera</taxon>
        <taxon>Ephemeroptera</taxon>
        <taxon>Pisciforma</taxon>
        <taxon>Baetidae</taxon>
        <taxon>Cloeon</taxon>
    </lineage>
</organism>
<dbReference type="GO" id="GO:0015179">
    <property type="term" value="F:L-amino acid transmembrane transporter activity"/>
    <property type="evidence" value="ECO:0007669"/>
    <property type="project" value="TreeGrafter"/>
</dbReference>
<evidence type="ECO:0000256" key="10">
    <source>
        <dbReference type="ARBA" id="ARBA00041723"/>
    </source>
</evidence>
<comment type="caution">
    <text evidence="13">The sequence shown here is derived from an EMBL/GenBank/DDBJ whole genome shotgun (WGS) entry which is preliminary data.</text>
</comment>
<keyword evidence="7 11" id="KW-0472">Membrane</keyword>
<feature type="transmembrane region" description="Helical" evidence="11">
    <location>
        <begin position="317"/>
        <end position="337"/>
    </location>
</feature>
<evidence type="ECO:0000256" key="6">
    <source>
        <dbReference type="ARBA" id="ARBA00022989"/>
    </source>
</evidence>
<feature type="transmembrane region" description="Helical" evidence="11">
    <location>
        <begin position="127"/>
        <end position="149"/>
    </location>
</feature>
<proteinExistence type="inferred from homology"/>
<reference evidence="13 14" key="1">
    <citation type="submission" date="2020-04" db="EMBL/GenBank/DDBJ databases">
        <authorList>
            <person name="Alioto T."/>
            <person name="Alioto T."/>
            <person name="Gomez Garrido J."/>
        </authorList>
    </citation>
    <scope>NUCLEOTIDE SEQUENCE [LARGE SCALE GENOMIC DNA]</scope>
</reference>
<dbReference type="OrthoDB" id="28208at2759"/>
<evidence type="ECO:0000256" key="9">
    <source>
        <dbReference type="ARBA" id="ARBA00040814"/>
    </source>
</evidence>
<feature type="transmembrane region" description="Helical" evidence="11">
    <location>
        <begin position="240"/>
        <end position="261"/>
    </location>
</feature>
<dbReference type="Proteomes" id="UP000494165">
    <property type="component" value="Unassembled WGS sequence"/>
</dbReference>
<keyword evidence="4 11" id="KW-0812">Transmembrane</keyword>
<gene>
    <name evidence="13" type="ORF">CLODIP_2_CD02584</name>
</gene>
<dbReference type="AlphaFoldDB" id="A0A8S1CIA9"/>
<dbReference type="Pfam" id="PF01490">
    <property type="entry name" value="Aa_trans"/>
    <property type="match status" value="1"/>
</dbReference>
<comment type="similarity">
    <text evidence="2">Belongs to the amino acid/polyamine transporter 2 family.</text>
</comment>
<evidence type="ECO:0000256" key="11">
    <source>
        <dbReference type="SAM" id="Phobius"/>
    </source>
</evidence>